<dbReference type="Proteomes" id="UP000824115">
    <property type="component" value="Unassembled WGS sequence"/>
</dbReference>
<evidence type="ECO:0000313" key="2">
    <source>
        <dbReference type="EMBL" id="HIZ86479.1"/>
    </source>
</evidence>
<accession>A0A9D2KA11</accession>
<keyword evidence="2" id="KW-0645">Protease</keyword>
<keyword evidence="2" id="KW-0121">Carboxypeptidase</keyword>
<keyword evidence="1" id="KW-0732">Signal</keyword>
<dbReference type="AlphaFoldDB" id="A0A9D2KA11"/>
<gene>
    <name evidence="2" type="ORF">IAC04_08310</name>
</gene>
<dbReference type="Pfam" id="PF13715">
    <property type="entry name" value="CarbopepD_reg_2"/>
    <property type="match status" value="1"/>
</dbReference>
<proteinExistence type="predicted"/>
<dbReference type="EMBL" id="DXAW01000146">
    <property type="protein sequence ID" value="HIZ86479.1"/>
    <property type="molecule type" value="Genomic_DNA"/>
</dbReference>
<organism evidence="2 3">
    <name type="scientific">Candidatus Coprenecus stercoravium</name>
    <dbReference type="NCBI Taxonomy" id="2840735"/>
    <lineage>
        <taxon>Bacteria</taxon>
        <taxon>Pseudomonadati</taxon>
        <taxon>Bacteroidota</taxon>
        <taxon>Bacteroidia</taxon>
        <taxon>Bacteroidales</taxon>
        <taxon>Rikenellaceae</taxon>
        <taxon>Rikenellaceae incertae sedis</taxon>
        <taxon>Candidatus Coprenecus</taxon>
    </lineage>
</organism>
<protein>
    <submittedName>
        <fullName evidence="2">Carboxypeptidase-like regulatory domain-containing protein</fullName>
    </submittedName>
</protein>
<feature type="signal peptide" evidence="1">
    <location>
        <begin position="1"/>
        <end position="24"/>
    </location>
</feature>
<reference evidence="2" key="2">
    <citation type="submission" date="2021-04" db="EMBL/GenBank/DDBJ databases">
        <authorList>
            <person name="Gilroy R."/>
        </authorList>
    </citation>
    <scope>NUCLEOTIDE SEQUENCE</scope>
    <source>
        <strain evidence="2">Gambia16-554</strain>
    </source>
</reference>
<dbReference type="GO" id="GO:0004180">
    <property type="term" value="F:carboxypeptidase activity"/>
    <property type="evidence" value="ECO:0007669"/>
    <property type="project" value="UniProtKB-KW"/>
</dbReference>
<evidence type="ECO:0000256" key="1">
    <source>
        <dbReference type="SAM" id="SignalP"/>
    </source>
</evidence>
<feature type="chain" id="PRO_5038973576" evidence="1">
    <location>
        <begin position="25"/>
        <end position="181"/>
    </location>
</feature>
<evidence type="ECO:0000313" key="3">
    <source>
        <dbReference type="Proteomes" id="UP000824115"/>
    </source>
</evidence>
<sequence>MKRTAILLAAVASAMLLSCLTLQAGEQPEEGRTISGKVIDSGTSLPLEFVTVALIVSDSTYINGTVTDSEGHFSVNCPGNGQYRIALSLIGYKDLMMEIDGTSGHDIGTVTLEPDAMTLDAAVITARRPVIEQKLDKIVMNVADAVSTEGSNGSGLLRKAPGVTIDFDGNVKLNGSTVAVW</sequence>
<dbReference type="SUPFAM" id="SSF49464">
    <property type="entry name" value="Carboxypeptidase regulatory domain-like"/>
    <property type="match status" value="1"/>
</dbReference>
<name>A0A9D2KA11_9BACT</name>
<feature type="non-terminal residue" evidence="2">
    <location>
        <position position="181"/>
    </location>
</feature>
<reference evidence="2" key="1">
    <citation type="journal article" date="2021" name="PeerJ">
        <title>Extensive microbial diversity within the chicken gut microbiome revealed by metagenomics and culture.</title>
        <authorList>
            <person name="Gilroy R."/>
            <person name="Ravi A."/>
            <person name="Getino M."/>
            <person name="Pursley I."/>
            <person name="Horton D.L."/>
            <person name="Alikhan N.F."/>
            <person name="Baker D."/>
            <person name="Gharbi K."/>
            <person name="Hall N."/>
            <person name="Watson M."/>
            <person name="Adriaenssens E.M."/>
            <person name="Foster-Nyarko E."/>
            <person name="Jarju S."/>
            <person name="Secka A."/>
            <person name="Antonio M."/>
            <person name="Oren A."/>
            <person name="Chaudhuri R.R."/>
            <person name="La Ragione R."/>
            <person name="Hildebrand F."/>
            <person name="Pallen M.J."/>
        </authorList>
    </citation>
    <scope>NUCLEOTIDE SEQUENCE</scope>
    <source>
        <strain evidence="2">Gambia16-554</strain>
    </source>
</reference>
<dbReference type="Gene3D" id="2.60.40.1120">
    <property type="entry name" value="Carboxypeptidase-like, regulatory domain"/>
    <property type="match status" value="1"/>
</dbReference>
<comment type="caution">
    <text evidence="2">The sequence shown here is derived from an EMBL/GenBank/DDBJ whole genome shotgun (WGS) entry which is preliminary data.</text>
</comment>
<dbReference type="PROSITE" id="PS51257">
    <property type="entry name" value="PROKAR_LIPOPROTEIN"/>
    <property type="match status" value="1"/>
</dbReference>
<keyword evidence="2" id="KW-0378">Hydrolase</keyword>
<dbReference type="InterPro" id="IPR008969">
    <property type="entry name" value="CarboxyPept-like_regulatory"/>
</dbReference>